<keyword evidence="2" id="KW-1185">Reference proteome</keyword>
<reference evidence="1 2" key="1">
    <citation type="journal article" date="2003" name="DNA Res.">
        <title>Complete genome structure of Gloeobacter violaceus PCC 7421, a cyanobacterium that lacks thylakoids.</title>
        <authorList>
            <person name="Nakamura Y."/>
            <person name="Kaneko T."/>
            <person name="Sato S."/>
            <person name="Mimuro M."/>
            <person name="Miyashita H."/>
            <person name="Tsuchiya T."/>
            <person name="Sasamoto S."/>
            <person name="Watanabe A."/>
            <person name="Kawashima K."/>
            <person name="Kishida Y."/>
            <person name="Kiyokawa C."/>
            <person name="Kohara M."/>
            <person name="Matsumoto M."/>
            <person name="Matsuno A."/>
            <person name="Nakazaki N."/>
            <person name="Shimpo S."/>
            <person name="Takeuchi C."/>
            <person name="Yamada M."/>
            <person name="Tabata S."/>
        </authorList>
    </citation>
    <scope>NUCLEOTIDE SEQUENCE [LARGE SCALE GENOMIC DNA]</scope>
    <source>
        <strain evidence="2">ATCC 29082 / PCC 7421</strain>
    </source>
</reference>
<dbReference type="HOGENOM" id="CLU_159104_0_0_3"/>
<dbReference type="InterPro" id="IPR020994">
    <property type="entry name" value="Uncharacterised_Ca-bd_CcbP"/>
</dbReference>
<dbReference type="InParanoid" id="Q7NCL8"/>
<dbReference type="AlphaFoldDB" id="Q7NCL8"/>
<dbReference type="Pfam" id="PF11535">
    <property type="entry name" value="Calci_bind_CcbP"/>
    <property type="match status" value="1"/>
</dbReference>
<accession>Q7NCL8</accession>
<reference evidence="1 2" key="2">
    <citation type="journal article" date="2003" name="DNA Res.">
        <title>Complete genome structure of Gloeobacter violaceus PCC 7421, a cyanobacterium that lacks thylakoids (supplement).</title>
        <authorList>
            <person name="Nakamura Y."/>
            <person name="Kaneko T."/>
            <person name="Sato S."/>
            <person name="Mimuro M."/>
            <person name="Miyashita H."/>
            <person name="Tsuchiya T."/>
            <person name="Sasamoto S."/>
            <person name="Watanabe A."/>
            <person name="Kawashima K."/>
            <person name="Kishida Y."/>
            <person name="Kiyokawa C."/>
            <person name="Kohara M."/>
            <person name="Matsumoto M."/>
            <person name="Matsuno A."/>
            <person name="Nakazaki N."/>
            <person name="Shimpo S."/>
            <person name="Takeuchi C."/>
            <person name="Yamada M."/>
            <person name="Tabata S."/>
        </authorList>
    </citation>
    <scope>NUCLEOTIDE SEQUENCE [LARGE SCALE GENOMIC DNA]</scope>
    <source>
        <strain evidence="2">ATCC 29082 / PCC 7421</strain>
    </source>
</reference>
<protein>
    <submittedName>
        <fullName evidence="1">Gll2960 protein</fullName>
    </submittedName>
</protein>
<dbReference type="EnsemblBacteria" id="BAC90901">
    <property type="protein sequence ID" value="BAC90901"/>
    <property type="gene ID" value="BAC90901"/>
</dbReference>
<sequence>MPDTPLDEEREHRITMQIVVDAYGPEEQAMGWYCYLENTLQFPFSAWYVDRRPRTGGDTKREVQVIGLADSEKCEAEIYVLIDWEGDELPVPLRSLEPFTPDEKTREAVEDWHYWMNRGYGFAEQGDEDY</sequence>
<name>Q7NCL8_GLOVI</name>
<dbReference type="RefSeq" id="WP_011142954.1">
    <property type="nucleotide sequence ID" value="NC_005125.1"/>
</dbReference>
<dbReference type="PhylomeDB" id="Q7NCL8"/>
<evidence type="ECO:0000313" key="2">
    <source>
        <dbReference type="Proteomes" id="UP000000557"/>
    </source>
</evidence>
<dbReference type="eggNOG" id="ENOG5032UTJ">
    <property type="taxonomic scope" value="Bacteria"/>
</dbReference>
<dbReference type="Proteomes" id="UP000000557">
    <property type="component" value="Chromosome"/>
</dbReference>
<gene>
    <name evidence="1" type="ordered locus">gll2960</name>
</gene>
<evidence type="ECO:0000313" key="1">
    <source>
        <dbReference type="EMBL" id="BAC90901.1"/>
    </source>
</evidence>
<dbReference type="EMBL" id="BA000045">
    <property type="protein sequence ID" value="BAC90901.1"/>
    <property type="molecule type" value="Genomic_DNA"/>
</dbReference>
<dbReference type="KEGG" id="gvi:gll2960"/>
<dbReference type="PATRIC" id="fig|251221.4.peg.2988"/>
<organism evidence="1 2">
    <name type="scientific">Gloeobacter violaceus (strain ATCC 29082 / PCC 7421)</name>
    <dbReference type="NCBI Taxonomy" id="251221"/>
    <lineage>
        <taxon>Bacteria</taxon>
        <taxon>Bacillati</taxon>
        <taxon>Cyanobacteriota</taxon>
        <taxon>Cyanophyceae</taxon>
        <taxon>Gloeobacterales</taxon>
        <taxon>Gloeobacteraceae</taxon>
        <taxon>Gloeobacter</taxon>
    </lineage>
</organism>
<dbReference type="OrthoDB" id="894072at2"/>
<dbReference type="Gene3D" id="6.10.140.400">
    <property type="match status" value="2"/>
</dbReference>
<proteinExistence type="predicted"/>